<dbReference type="InterPro" id="IPR055551">
    <property type="entry name" value="DUF7127"/>
</dbReference>
<dbReference type="EMBL" id="JBHTBF010000001">
    <property type="protein sequence ID" value="MFC7315382.1"/>
    <property type="molecule type" value="Genomic_DNA"/>
</dbReference>
<dbReference type="Pfam" id="PF23444">
    <property type="entry name" value="DUF7127"/>
    <property type="match status" value="1"/>
</dbReference>
<organism evidence="1 2">
    <name type="scientific">Halomarina halobia</name>
    <dbReference type="NCBI Taxonomy" id="3033386"/>
    <lineage>
        <taxon>Archaea</taxon>
        <taxon>Methanobacteriati</taxon>
        <taxon>Methanobacteriota</taxon>
        <taxon>Stenosarchaea group</taxon>
        <taxon>Halobacteria</taxon>
        <taxon>Halobacteriales</taxon>
        <taxon>Natronomonadaceae</taxon>
        <taxon>Halomarina</taxon>
    </lineage>
</organism>
<dbReference type="GeneID" id="79314345"/>
<name>A0ABD6A516_9EURY</name>
<evidence type="ECO:0008006" key="3">
    <source>
        <dbReference type="Google" id="ProtNLM"/>
    </source>
</evidence>
<evidence type="ECO:0000313" key="1">
    <source>
        <dbReference type="EMBL" id="MFC7315382.1"/>
    </source>
</evidence>
<keyword evidence="2" id="KW-1185">Reference proteome</keyword>
<proteinExistence type="predicted"/>
<comment type="caution">
    <text evidence="1">The sequence shown here is derived from an EMBL/GenBank/DDBJ whole genome shotgun (WGS) entry which is preliminary data.</text>
</comment>
<sequence length="77" mass="8567">MSNQQRFTEREDPIRRYDYEDSVVFAADLGGVRDADVDVVDGTAIIVIDGQQYEFAVPDGDAQAFIKNGVVTIEVKQ</sequence>
<gene>
    <name evidence="1" type="ORF">ACFQPE_01040</name>
</gene>
<reference evidence="1 2" key="1">
    <citation type="journal article" date="2019" name="Int. J. Syst. Evol. Microbiol.">
        <title>The Global Catalogue of Microorganisms (GCM) 10K type strain sequencing project: providing services to taxonomists for standard genome sequencing and annotation.</title>
        <authorList>
            <consortium name="The Broad Institute Genomics Platform"/>
            <consortium name="The Broad Institute Genome Sequencing Center for Infectious Disease"/>
            <person name="Wu L."/>
            <person name="Ma J."/>
        </authorList>
    </citation>
    <scope>NUCLEOTIDE SEQUENCE [LARGE SCALE GENOMIC DNA]</scope>
    <source>
        <strain evidence="1 2">PSR21</strain>
    </source>
</reference>
<evidence type="ECO:0000313" key="2">
    <source>
        <dbReference type="Proteomes" id="UP001596547"/>
    </source>
</evidence>
<protein>
    <recommendedName>
        <fullName evidence="3">Hsp20/alpha crystallin family protein</fullName>
    </recommendedName>
</protein>
<accession>A0ABD6A516</accession>
<dbReference type="Proteomes" id="UP001596547">
    <property type="component" value="Unassembled WGS sequence"/>
</dbReference>
<dbReference type="AlphaFoldDB" id="A0ABD6A516"/>
<dbReference type="RefSeq" id="WP_276304782.1">
    <property type="nucleotide sequence ID" value="NZ_CP119992.1"/>
</dbReference>